<reference evidence="2" key="1">
    <citation type="journal article" date="2020" name="Stud. Mycol.">
        <title>101 Dothideomycetes genomes: a test case for predicting lifestyles and emergence of pathogens.</title>
        <authorList>
            <person name="Haridas S."/>
            <person name="Albert R."/>
            <person name="Binder M."/>
            <person name="Bloem J."/>
            <person name="Labutti K."/>
            <person name="Salamov A."/>
            <person name="Andreopoulos B."/>
            <person name="Baker S."/>
            <person name="Barry K."/>
            <person name="Bills G."/>
            <person name="Bluhm B."/>
            <person name="Cannon C."/>
            <person name="Castanera R."/>
            <person name="Culley D."/>
            <person name="Daum C."/>
            <person name="Ezra D."/>
            <person name="Gonzalez J."/>
            <person name="Henrissat B."/>
            <person name="Kuo A."/>
            <person name="Liang C."/>
            <person name="Lipzen A."/>
            <person name="Lutzoni F."/>
            <person name="Magnuson J."/>
            <person name="Mondo S."/>
            <person name="Nolan M."/>
            <person name="Ohm R."/>
            <person name="Pangilinan J."/>
            <person name="Park H.-J."/>
            <person name="Ramirez L."/>
            <person name="Alfaro M."/>
            <person name="Sun H."/>
            <person name="Tritt A."/>
            <person name="Yoshinaga Y."/>
            <person name="Zwiers L.-H."/>
            <person name="Turgeon B."/>
            <person name="Goodwin S."/>
            <person name="Spatafora J."/>
            <person name="Crous P."/>
            <person name="Grigoriev I."/>
        </authorList>
    </citation>
    <scope>NUCLEOTIDE SEQUENCE</scope>
    <source>
        <strain evidence="2">CBS 161.51</strain>
    </source>
</reference>
<proteinExistence type="predicted"/>
<dbReference type="Proteomes" id="UP000800038">
    <property type="component" value="Unassembled WGS sequence"/>
</dbReference>
<gene>
    <name evidence="2" type="ORF">EJ02DRAFT_270332</name>
</gene>
<feature type="region of interest" description="Disordered" evidence="1">
    <location>
        <begin position="199"/>
        <end position="228"/>
    </location>
</feature>
<organism evidence="2 3">
    <name type="scientific">Clathrospora elynae</name>
    <dbReference type="NCBI Taxonomy" id="706981"/>
    <lineage>
        <taxon>Eukaryota</taxon>
        <taxon>Fungi</taxon>
        <taxon>Dikarya</taxon>
        <taxon>Ascomycota</taxon>
        <taxon>Pezizomycotina</taxon>
        <taxon>Dothideomycetes</taxon>
        <taxon>Pleosporomycetidae</taxon>
        <taxon>Pleosporales</taxon>
        <taxon>Diademaceae</taxon>
        <taxon>Clathrospora</taxon>
    </lineage>
</organism>
<evidence type="ECO:0000256" key="1">
    <source>
        <dbReference type="SAM" id="MobiDB-lite"/>
    </source>
</evidence>
<protein>
    <submittedName>
        <fullName evidence="2">Uncharacterized protein</fullName>
    </submittedName>
</protein>
<evidence type="ECO:0000313" key="2">
    <source>
        <dbReference type="EMBL" id="KAF1938897.1"/>
    </source>
</evidence>
<dbReference type="AlphaFoldDB" id="A0A6A5SNU1"/>
<accession>A0A6A5SNU1</accession>
<feature type="compositionally biased region" description="Basic and acidic residues" evidence="1">
    <location>
        <begin position="13"/>
        <end position="23"/>
    </location>
</feature>
<evidence type="ECO:0000313" key="3">
    <source>
        <dbReference type="Proteomes" id="UP000800038"/>
    </source>
</evidence>
<keyword evidence="3" id="KW-1185">Reference proteome</keyword>
<dbReference type="EMBL" id="ML976093">
    <property type="protein sequence ID" value="KAF1938897.1"/>
    <property type="molecule type" value="Genomic_DNA"/>
</dbReference>
<feature type="region of interest" description="Disordered" evidence="1">
    <location>
        <begin position="1"/>
        <end position="43"/>
    </location>
</feature>
<sequence>MSVNPTINPYLDAETRRSFDEAQARSSNPGTPTPHRDRNENLPTLPVPLQAIEKELISMQATNRMMARHFSLKVADYHAPSPVPQAPGNGARSPSPDDPYHVPNYFDLGEPAFSLNFYENAARPQQQQQQQIEDSEPEVKLEFDPPLIHYAELRGGLPIGYIWIPPGSPTPMPRDVTPERVLQRNVAFVIPQKRKRATTAEFQQRFQSPLSFTLSPPPSGLLTPERRR</sequence>
<feature type="region of interest" description="Disordered" evidence="1">
    <location>
        <begin position="78"/>
        <end position="101"/>
    </location>
</feature>
<name>A0A6A5SNU1_9PLEO</name>
<dbReference type="OrthoDB" id="3679762at2759"/>